<comment type="caution">
    <text evidence="6">The sequence shown here is derived from an EMBL/GenBank/DDBJ whole genome shotgun (WGS) entry which is preliminary data.</text>
</comment>
<feature type="domain" description="Yippee" evidence="5">
    <location>
        <begin position="8"/>
        <end position="105"/>
    </location>
</feature>
<evidence type="ECO:0000313" key="7">
    <source>
        <dbReference type="Proteomes" id="UP001293254"/>
    </source>
</evidence>
<comment type="similarity">
    <text evidence="1 4">Belongs to the yippee family.</text>
</comment>
<sequence length="105" mass="12086">MVEITGHPIYSCRKCRNPIALHDDLLSKSFKAKTGQAYMFGHAMNIVVGAKEDKQLMTGYYTIANIFCSKCGEEMGWTYVRAFDAREKYKEGRYIVEKAKIVKEY</sequence>
<evidence type="ECO:0000313" key="6">
    <source>
        <dbReference type="EMBL" id="KAK4436203.1"/>
    </source>
</evidence>
<dbReference type="InterPro" id="IPR004910">
    <property type="entry name" value="Yippee/Mis18/Cereblon"/>
</dbReference>
<reference evidence="6" key="1">
    <citation type="submission" date="2020-06" db="EMBL/GenBank/DDBJ databases">
        <authorList>
            <person name="Li T."/>
            <person name="Hu X."/>
            <person name="Zhang T."/>
            <person name="Song X."/>
            <person name="Zhang H."/>
            <person name="Dai N."/>
            <person name="Sheng W."/>
            <person name="Hou X."/>
            <person name="Wei L."/>
        </authorList>
    </citation>
    <scope>NUCLEOTIDE SEQUENCE</scope>
    <source>
        <strain evidence="6">3651</strain>
        <tissue evidence="6">Leaf</tissue>
    </source>
</reference>
<dbReference type="InterPro" id="IPR034751">
    <property type="entry name" value="Yippee"/>
</dbReference>
<keyword evidence="3" id="KW-0862">Zinc</keyword>
<evidence type="ECO:0000256" key="3">
    <source>
        <dbReference type="ARBA" id="ARBA00022833"/>
    </source>
</evidence>
<dbReference type="GO" id="GO:0046872">
    <property type="term" value="F:metal ion binding"/>
    <property type="evidence" value="ECO:0007669"/>
    <property type="project" value="UniProtKB-KW"/>
</dbReference>
<dbReference type="PROSITE" id="PS51792">
    <property type="entry name" value="YIPPEE"/>
    <property type="match status" value="1"/>
</dbReference>
<organism evidence="6 7">
    <name type="scientific">Sesamum alatum</name>
    <dbReference type="NCBI Taxonomy" id="300844"/>
    <lineage>
        <taxon>Eukaryota</taxon>
        <taxon>Viridiplantae</taxon>
        <taxon>Streptophyta</taxon>
        <taxon>Embryophyta</taxon>
        <taxon>Tracheophyta</taxon>
        <taxon>Spermatophyta</taxon>
        <taxon>Magnoliopsida</taxon>
        <taxon>eudicotyledons</taxon>
        <taxon>Gunneridae</taxon>
        <taxon>Pentapetalae</taxon>
        <taxon>asterids</taxon>
        <taxon>lamiids</taxon>
        <taxon>Lamiales</taxon>
        <taxon>Pedaliaceae</taxon>
        <taxon>Sesamum</taxon>
    </lineage>
</organism>
<name>A0AAE2CVQ7_9LAMI</name>
<dbReference type="AlphaFoldDB" id="A0AAE2CVQ7"/>
<dbReference type="EMBL" id="JACGWO010000002">
    <property type="protein sequence ID" value="KAK4436203.1"/>
    <property type="molecule type" value="Genomic_DNA"/>
</dbReference>
<gene>
    <name evidence="6" type="ORF">Salat_0784000</name>
</gene>
<reference evidence="6" key="2">
    <citation type="journal article" date="2024" name="Plant">
        <title>Genomic evolution and insights into agronomic trait innovations of Sesamum species.</title>
        <authorList>
            <person name="Miao H."/>
            <person name="Wang L."/>
            <person name="Qu L."/>
            <person name="Liu H."/>
            <person name="Sun Y."/>
            <person name="Le M."/>
            <person name="Wang Q."/>
            <person name="Wei S."/>
            <person name="Zheng Y."/>
            <person name="Lin W."/>
            <person name="Duan Y."/>
            <person name="Cao H."/>
            <person name="Xiong S."/>
            <person name="Wang X."/>
            <person name="Wei L."/>
            <person name="Li C."/>
            <person name="Ma Q."/>
            <person name="Ju M."/>
            <person name="Zhao R."/>
            <person name="Li G."/>
            <person name="Mu C."/>
            <person name="Tian Q."/>
            <person name="Mei H."/>
            <person name="Zhang T."/>
            <person name="Gao T."/>
            <person name="Zhang H."/>
        </authorList>
    </citation>
    <scope>NUCLEOTIDE SEQUENCE</scope>
    <source>
        <strain evidence="6">3651</strain>
    </source>
</reference>
<protein>
    <recommendedName>
        <fullName evidence="4">Protein yippee-like</fullName>
    </recommendedName>
</protein>
<evidence type="ECO:0000256" key="2">
    <source>
        <dbReference type="ARBA" id="ARBA00022723"/>
    </source>
</evidence>
<dbReference type="Pfam" id="PF03226">
    <property type="entry name" value="Yippee-Mis18"/>
    <property type="match status" value="1"/>
</dbReference>
<evidence type="ECO:0000259" key="5">
    <source>
        <dbReference type="PROSITE" id="PS51792"/>
    </source>
</evidence>
<keyword evidence="2" id="KW-0479">Metal-binding</keyword>
<accession>A0AAE2CVQ7</accession>
<evidence type="ECO:0000256" key="1">
    <source>
        <dbReference type="ARBA" id="ARBA00005613"/>
    </source>
</evidence>
<dbReference type="Proteomes" id="UP001293254">
    <property type="component" value="Unassembled WGS sequence"/>
</dbReference>
<proteinExistence type="inferred from homology"/>
<dbReference type="PANTHER" id="PTHR13848">
    <property type="entry name" value="PROTEIN YIPPEE-LIKE CG15309-RELATED"/>
    <property type="match status" value="1"/>
</dbReference>
<dbReference type="InterPro" id="IPR039058">
    <property type="entry name" value="Yippee_fam"/>
</dbReference>
<keyword evidence="7" id="KW-1185">Reference proteome</keyword>
<evidence type="ECO:0000256" key="4">
    <source>
        <dbReference type="RuleBase" id="RU110713"/>
    </source>
</evidence>